<keyword evidence="1" id="KW-0812">Transmembrane</keyword>
<evidence type="ECO:0000313" key="2">
    <source>
        <dbReference type="EMBL" id="ODN40922.1"/>
    </source>
</evidence>
<accession>A0ABX2ZWI7</accession>
<name>A0ABX2ZWI7_9GAMM</name>
<proteinExistence type="predicted"/>
<evidence type="ECO:0008006" key="4">
    <source>
        <dbReference type="Google" id="ProtNLM"/>
    </source>
</evidence>
<evidence type="ECO:0000313" key="3">
    <source>
        <dbReference type="Proteomes" id="UP000094329"/>
    </source>
</evidence>
<feature type="transmembrane region" description="Helical" evidence="1">
    <location>
        <begin position="12"/>
        <end position="31"/>
    </location>
</feature>
<protein>
    <recommendedName>
        <fullName evidence="4">Type VI secretion protein IcmF</fullName>
    </recommendedName>
</protein>
<dbReference type="EMBL" id="MDTU01000013">
    <property type="protein sequence ID" value="ODN40922.1"/>
    <property type="molecule type" value="Genomic_DNA"/>
</dbReference>
<evidence type="ECO:0000256" key="1">
    <source>
        <dbReference type="SAM" id="Phobius"/>
    </source>
</evidence>
<comment type="caution">
    <text evidence="2">The sequence shown here is derived from an EMBL/GenBank/DDBJ whole genome shotgun (WGS) entry which is preliminary data.</text>
</comment>
<organism evidence="2 3">
    <name type="scientific">Piscirickettsia litoralis</name>
    <dbReference type="NCBI Taxonomy" id="1891921"/>
    <lineage>
        <taxon>Bacteria</taxon>
        <taxon>Pseudomonadati</taxon>
        <taxon>Pseudomonadota</taxon>
        <taxon>Gammaproteobacteria</taxon>
        <taxon>Thiotrichales</taxon>
        <taxon>Piscirickettsiaceae</taxon>
        <taxon>Piscirickettsia</taxon>
    </lineage>
</organism>
<keyword evidence="1" id="KW-1133">Transmembrane helix</keyword>
<reference evidence="2 3" key="1">
    <citation type="submission" date="2016-08" db="EMBL/GenBank/DDBJ databases">
        <title>Draft genome sequence of Candidatus Piscirickettsia litoralis, from seawater.</title>
        <authorList>
            <person name="Wan X."/>
            <person name="Lee A.J."/>
            <person name="Hou S."/>
            <person name="Donachie S.P."/>
        </authorList>
    </citation>
    <scope>NUCLEOTIDE SEQUENCE [LARGE SCALE GENOMIC DNA]</scope>
    <source>
        <strain evidence="2 3">Y2</strain>
    </source>
</reference>
<keyword evidence="3" id="KW-1185">Reference proteome</keyword>
<feature type="transmembrane region" description="Helical" evidence="1">
    <location>
        <begin position="273"/>
        <end position="293"/>
    </location>
</feature>
<sequence length="978" mass="112072">MEKYLPSINKLLTIQTILIALAVIVVLIVIFKKLKLKKYLIYIKDFFDIYICNYYSIRLFRLRVYNFFVLKKDLTRPYILISKLAYQSEDLVYKKELLNVIGHTVFINLVIGELAVAPVKRLKILKVFLARQKSKINPTVVLSSELAELNEGESLAFRKNMLELVDWVKGIGFVVVTKLSQLISEEIIDLSCQRRVYSDATEFASMFDISLNQALMLMSTDKYTHYVDVVGTICCYHTKVESQIKKVNVYKVRHALSLSSVMDQTHVRHRFPLLSYLLIFSGFFLLTTGAVSYKEQLLVETKKNRVEKPLYTAIYPDRLFVNQLKKDIVERVHQHLIAKIASNMNNSLGALYYQVYLANGNPATADYIEKHIDLIADILSMNRESLLTYIQSSPYASYKSYYFKNALNNVDISIVDQILSNPQITVKTFLSSQAKIRLYLSEQIVSAIQQDKQMSLVNRQAFNQLAAVMNIKVKEFDKKMDFFNLIKKINEVSERYISTPVYYKNNNIKLVALKALINDVADYYSQHSASVMNSSYSGQGIIINNPFSGQQAKVSGLYTQAYARSVIMPGLEIYQKLQKKLEKIVDLSELNQLIAKSTENYIQSYIQSYYNFAHILFSADIANSEGLKLYLGNIISSYSLIYKGLKQINENTRFKEAPFKAINDKFSFLNTLYDNYDTSDFVMYLSSIYNNIYGGYQTDSSSQNQRLVKLVYDYYGNSEGSTLNKVKNWLPESVNPVIRNSFAGVFNQIVAVGLVGVKRNIQQVWQNQLLPSIRKIDQYYPFSLESHKIVNTDILDRNINPKSGYFWQVFNQWLKPFLVYTPNGWINNRSVVNQALLSSVQLADINRINNIAGQFWDQSGQPKALQLTVSPEMMMNGQLADKDFVNMSFLKVGDQTVIGVNVAGVNQPIQYQWWKDQSCTVGYQTSMGNSVNISNSHAPLCLFALLASAQEDNHRYQWQDKQSKVKIAYQLTGLEFAS</sequence>
<gene>
    <name evidence="2" type="ORF">BGC07_19080</name>
</gene>
<dbReference type="RefSeq" id="WP_069314634.1">
    <property type="nucleotide sequence ID" value="NZ_MDTU01000013.1"/>
</dbReference>
<keyword evidence="1" id="KW-0472">Membrane</keyword>
<dbReference type="Proteomes" id="UP000094329">
    <property type="component" value="Unassembled WGS sequence"/>
</dbReference>